<evidence type="ECO:0000256" key="2">
    <source>
        <dbReference type="ARBA" id="ARBA00022801"/>
    </source>
</evidence>
<evidence type="ECO:0000256" key="5">
    <source>
        <dbReference type="SAM" id="Phobius"/>
    </source>
</evidence>
<keyword evidence="3" id="KW-0788">Thiol protease</keyword>
<gene>
    <name evidence="6" type="ORF">JF72_14480</name>
</gene>
<proteinExistence type="predicted"/>
<dbReference type="GO" id="GO:0006508">
    <property type="term" value="P:proteolysis"/>
    <property type="evidence" value="ECO:0007669"/>
    <property type="project" value="UniProtKB-KW"/>
</dbReference>
<evidence type="ECO:0000256" key="1">
    <source>
        <dbReference type="ARBA" id="ARBA00022670"/>
    </source>
</evidence>
<reference evidence="6 7" key="1">
    <citation type="submission" date="2015-01" db="EMBL/GenBank/DDBJ databases">
        <title>Comparative genomics of the lactic acid bacteria isolated from the honey bee gut.</title>
        <authorList>
            <person name="Ellegaard K.M."/>
            <person name="Tamarit D."/>
            <person name="Javelind E."/>
            <person name="Olofsson T."/>
            <person name="Andersson S.G."/>
            <person name="Vasquez A."/>
        </authorList>
    </citation>
    <scope>NUCLEOTIDE SEQUENCE [LARGE SCALE GENOMIC DNA]</scope>
    <source>
        <strain evidence="6 7">Hma11</strain>
        <plasmid evidence="6">pHma11p1</plasmid>
    </source>
</reference>
<dbReference type="NCBIfam" id="TIGR01076">
    <property type="entry name" value="sortase_fam"/>
    <property type="match status" value="1"/>
</dbReference>
<comment type="caution">
    <text evidence="6">The sequence shown here is derived from an EMBL/GenBank/DDBJ whole genome shotgun (WGS) entry which is preliminary data.</text>
</comment>
<keyword evidence="2" id="KW-0378">Hydrolase</keyword>
<dbReference type="Proteomes" id="UP000033682">
    <property type="component" value="Unassembled WGS sequence"/>
</dbReference>
<evidence type="ECO:0000313" key="7">
    <source>
        <dbReference type="Proteomes" id="UP000033682"/>
    </source>
</evidence>
<feature type="active site" description="Proton donor/acceptor" evidence="4">
    <location>
        <position position="145"/>
    </location>
</feature>
<geneLocation type="plasmid" evidence="6">
    <name>pHma11p1</name>
</geneLocation>
<dbReference type="GO" id="GO:0008234">
    <property type="term" value="F:cysteine-type peptidase activity"/>
    <property type="evidence" value="ECO:0007669"/>
    <property type="project" value="UniProtKB-KW"/>
</dbReference>
<dbReference type="RefSeq" id="WP_046308242.1">
    <property type="nucleotide sequence ID" value="NZ_KQ034005.1"/>
</dbReference>
<dbReference type="EMBL" id="JXLG01000016">
    <property type="protein sequence ID" value="KJY59617.1"/>
    <property type="molecule type" value="Genomic_DNA"/>
</dbReference>
<dbReference type="InterPro" id="IPR042007">
    <property type="entry name" value="Sortase_A"/>
</dbReference>
<dbReference type="SUPFAM" id="SSF63817">
    <property type="entry name" value="Sortase"/>
    <property type="match status" value="1"/>
</dbReference>
<protein>
    <submittedName>
        <fullName evidence="6">Sortase</fullName>
    </submittedName>
</protein>
<dbReference type="Gene3D" id="2.40.260.10">
    <property type="entry name" value="Sortase"/>
    <property type="match status" value="1"/>
</dbReference>
<dbReference type="HOGENOM" id="CLU_045680_4_2_9"/>
<keyword evidence="6" id="KW-0614">Plasmid</keyword>
<dbReference type="AlphaFoldDB" id="A0A0F4LL98"/>
<name>A0A0F4LL98_9LACO</name>
<dbReference type="CDD" id="cd06165">
    <property type="entry name" value="Sortase_A"/>
    <property type="match status" value="1"/>
</dbReference>
<dbReference type="PATRIC" id="fig|303541.3.peg.18"/>
<organism evidence="6 7">
    <name type="scientific">Lactobacillus apis</name>
    <dbReference type="NCBI Taxonomy" id="303541"/>
    <lineage>
        <taxon>Bacteria</taxon>
        <taxon>Bacillati</taxon>
        <taxon>Bacillota</taxon>
        <taxon>Bacilli</taxon>
        <taxon>Lactobacillales</taxon>
        <taxon>Lactobacillaceae</taxon>
        <taxon>Lactobacillus</taxon>
    </lineage>
</organism>
<evidence type="ECO:0000256" key="3">
    <source>
        <dbReference type="ARBA" id="ARBA00022807"/>
    </source>
</evidence>
<dbReference type="InterPro" id="IPR005754">
    <property type="entry name" value="Sortase"/>
</dbReference>
<keyword evidence="1" id="KW-0645">Protease</keyword>
<evidence type="ECO:0000313" key="6">
    <source>
        <dbReference type="EMBL" id="KJY59617.1"/>
    </source>
</evidence>
<keyword evidence="5" id="KW-0812">Transmembrane</keyword>
<dbReference type="InterPro" id="IPR023365">
    <property type="entry name" value="Sortase_dom-sf"/>
</dbReference>
<feature type="active site" description="Acyl-thioester intermediate" evidence="4">
    <location>
        <position position="209"/>
    </location>
</feature>
<keyword evidence="7" id="KW-1185">Reference proteome</keyword>
<sequence length="314" mass="35263">MKKSKNIENVNKLKSMIKSFGAITALFIGIWLLFTGSGVGHSYMVTENTRVASKMVTVKTADKNRKKKTSYNASLTKSIDSKEIWRAKQYPVNPVGRMSIPVVNIHNPLFEGYGDHNQNLSFGVVSSVAGRRLGSPNTNVCYAGHYMGNYGAAILDNLHYVKPGDVIYLTDMHRIYAYKANSIAFDIKPNQVEVENNQRGKSLVTLITCSDFDINKYGYGKHRTVVQGELIGSVPATKTNLVKTELTDKDNQPSMSKAKKQKRVYNPVTKKVVYIRKAAQPKVTQNITYTQILTTVVILYFVILIGRFAYIWFK</sequence>
<evidence type="ECO:0000256" key="4">
    <source>
        <dbReference type="PIRSR" id="PIRSR605754-1"/>
    </source>
</evidence>
<feature type="transmembrane region" description="Helical" evidence="5">
    <location>
        <begin position="292"/>
        <end position="313"/>
    </location>
</feature>
<dbReference type="Pfam" id="PF04203">
    <property type="entry name" value="Sortase"/>
    <property type="match status" value="1"/>
</dbReference>
<keyword evidence="5" id="KW-1133">Transmembrane helix</keyword>
<accession>A0A0F4LL98</accession>
<keyword evidence="5" id="KW-0472">Membrane</keyword>